<evidence type="ECO:0000313" key="3">
    <source>
        <dbReference type="Proteomes" id="UP000706039"/>
    </source>
</evidence>
<evidence type="ECO:0000256" key="1">
    <source>
        <dbReference type="SAM" id="SignalP"/>
    </source>
</evidence>
<protein>
    <recommendedName>
        <fullName evidence="4">Haem-binding uptake Tiki superfamily ChaN domain-containing protein</fullName>
    </recommendedName>
</protein>
<evidence type="ECO:0008006" key="4">
    <source>
        <dbReference type="Google" id="ProtNLM"/>
    </source>
</evidence>
<organism evidence="2 3">
    <name type="scientific">Sphingomonas colocasiae</name>
    <dbReference type="NCBI Taxonomy" id="1848973"/>
    <lineage>
        <taxon>Bacteria</taxon>
        <taxon>Pseudomonadati</taxon>
        <taxon>Pseudomonadota</taxon>
        <taxon>Alphaproteobacteria</taxon>
        <taxon>Sphingomonadales</taxon>
        <taxon>Sphingomonadaceae</taxon>
        <taxon>Sphingomonas</taxon>
    </lineage>
</organism>
<comment type="caution">
    <text evidence="2">The sequence shown here is derived from an EMBL/GenBank/DDBJ whole genome shotgun (WGS) entry which is preliminary data.</text>
</comment>
<dbReference type="EMBL" id="JAINVV010000003">
    <property type="protein sequence ID" value="MBY8821534.1"/>
    <property type="molecule type" value="Genomic_DNA"/>
</dbReference>
<gene>
    <name evidence="2" type="ORF">K7G82_04475</name>
</gene>
<evidence type="ECO:0000313" key="2">
    <source>
        <dbReference type="EMBL" id="MBY8821534.1"/>
    </source>
</evidence>
<sequence length="391" mass="42620">MCRRLIALLGLLFFAQRVAAEAPTRVIVLGVEHAAQLVAKGDQPGALAAFATALAPDAICIERAPEQFARGDHYEFTYEIQGILLPLAAETGVDICPFDWMPPVEDQKLALGLDLETPPEIRPQSGFRGFLSFPDPAILKRDLFDADRAETTGQTRRWAGTAAPRADRDFPRRLYLYRTFMQARRIRAAAARHPGGTVLVVVGQFHKPDIEAILRDDPAIALVQPSSLPRPSPDEVARATSQAHRAAILSFNLLGVQGEGGTVDWPWVGAVLDAFEAGSPGPEARLYRIRYRQLTKAAALAEAIAAYRALARDPGASVMPVWNGAKDPARIDSYFDPFGNLSIAQRAGVELARCLAANGKRRDAADELARVRADLPDGKARQLDGYASRLW</sequence>
<feature type="chain" id="PRO_5045404100" description="Haem-binding uptake Tiki superfamily ChaN domain-containing protein" evidence="1">
    <location>
        <begin position="20"/>
        <end position="391"/>
    </location>
</feature>
<dbReference type="Proteomes" id="UP000706039">
    <property type="component" value="Unassembled WGS sequence"/>
</dbReference>
<feature type="signal peptide" evidence="1">
    <location>
        <begin position="1"/>
        <end position="19"/>
    </location>
</feature>
<name>A0ABS7PNB6_9SPHN</name>
<dbReference type="RefSeq" id="WP_222988646.1">
    <property type="nucleotide sequence ID" value="NZ_JAINVV010000003.1"/>
</dbReference>
<keyword evidence="1" id="KW-0732">Signal</keyword>
<accession>A0ABS7PNB6</accession>
<proteinExistence type="predicted"/>
<keyword evidence="3" id="KW-1185">Reference proteome</keyword>
<reference evidence="2 3" key="1">
    <citation type="submission" date="2021-08" db="EMBL/GenBank/DDBJ databases">
        <authorList>
            <person name="Tuo L."/>
        </authorList>
    </citation>
    <scope>NUCLEOTIDE SEQUENCE [LARGE SCALE GENOMIC DNA]</scope>
    <source>
        <strain evidence="2 3">JCM 31229</strain>
    </source>
</reference>